<dbReference type="Proteomes" id="UP000077275">
    <property type="component" value="Unassembled WGS sequence"/>
</dbReference>
<evidence type="ECO:0000256" key="1">
    <source>
        <dbReference type="ARBA" id="ARBA00006154"/>
    </source>
</evidence>
<dbReference type="Pfam" id="PF22617">
    <property type="entry name" value="HCS_D2"/>
    <property type="match status" value="1"/>
</dbReference>
<comment type="caution">
    <text evidence="5">The sequence shown here is derived from an EMBL/GenBank/DDBJ whole genome shotgun (WGS) entry which is preliminary data.</text>
</comment>
<dbReference type="GO" id="GO:0003852">
    <property type="term" value="F:2-isopropylmalate synthase activity"/>
    <property type="evidence" value="ECO:0007669"/>
    <property type="project" value="UniProtKB-EC"/>
</dbReference>
<dbReference type="STRING" id="47311.MBCUT_10880"/>
<accession>A0A166DZC0</accession>
<evidence type="ECO:0000313" key="5">
    <source>
        <dbReference type="EMBL" id="KZX16111.1"/>
    </source>
</evidence>
<feature type="domain" description="Pyruvate carboxyltransferase" evidence="4">
    <location>
        <begin position="20"/>
        <end position="271"/>
    </location>
</feature>
<dbReference type="InterPro" id="IPR000891">
    <property type="entry name" value="PYR_CT"/>
</dbReference>
<sequence length="391" mass="43581">MQYYVSPFNKEAKLKFPKKITIYDTTLRDGEQTPDVCLSPYEKLEIAKKLDELRIHQIEAGFPIVSSQEREAVKTISNEGLNAQVISLARTKKEDIDAALSCDVDGVITFMGTSDIHLEHKMNLGREQALNVCMNSIEYAKDHGLFVAFSAEDATRTDLDFLKRIYKKAEEYGADRVHIADTVGAISPQGMDFLVKELKKSIKTDIGLHCHNDFGMALSNAISGLLAGGNVISTTVNGIGERAGNTSLEELVMALKIIYGVDLGFKIKYIQELSNLVEKYTKLKVHSNKPIVGRNIFRHESGIHVDAVIEEPLTYEPFLPKMVGQQRQLVLGKHSGCRAVKAKLDECGFEVTKSELCKIVEEVKKNREEGTYIDDKVFSEIIKTIRGPADP</sequence>
<dbReference type="GO" id="GO:0019752">
    <property type="term" value="P:carboxylic acid metabolic process"/>
    <property type="evidence" value="ECO:0007669"/>
    <property type="project" value="InterPro"/>
</dbReference>
<dbReference type="InterPro" id="IPR013785">
    <property type="entry name" value="Aldolase_TIM"/>
</dbReference>
<organism evidence="5 6">
    <name type="scientific">Methanobrevibacter cuticularis</name>
    <dbReference type="NCBI Taxonomy" id="47311"/>
    <lineage>
        <taxon>Archaea</taxon>
        <taxon>Methanobacteriati</taxon>
        <taxon>Methanobacteriota</taxon>
        <taxon>Methanomada group</taxon>
        <taxon>Methanobacteria</taxon>
        <taxon>Methanobacteriales</taxon>
        <taxon>Methanobacteriaceae</taxon>
        <taxon>Methanobrevibacter</taxon>
    </lineage>
</organism>
<dbReference type="PANTHER" id="PTHR42880">
    <property type="entry name" value="HOMOCITRATE SYNTHASE"/>
    <property type="match status" value="1"/>
</dbReference>
<keyword evidence="6" id="KW-1185">Reference proteome</keyword>
<dbReference type="InterPro" id="IPR054691">
    <property type="entry name" value="LeuA/HCS_post-cat"/>
</dbReference>
<evidence type="ECO:0000256" key="2">
    <source>
        <dbReference type="ARBA" id="ARBA00022679"/>
    </source>
</evidence>
<dbReference type="InterPro" id="IPR011830">
    <property type="entry name" value="LEU1_arch"/>
</dbReference>
<keyword evidence="5" id="KW-0012">Acyltransferase</keyword>
<gene>
    <name evidence="5" type="primary">leuA_3</name>
    <name evidence="5" type="ORF">MBCUT_10880</name>
</gene>
<dbReference type="Gene3D" id="1.10.238.260">
    <property type="match status" value="1"/>
</dbReference>
<dbReference type="PROSITE" id="PS50991">
    <property type="entry name" value="PYR_CT"/>
    <property type="match status" value="1"/>
</dbReference>
<comment type="similarity">
    <text evidence="1 3">Belongs to the alpha-IPM synthase/homocitrate synthase family.</text>
</comment>
<dbReference type="InterPro" id="IPR002034">
    <property type="entry name" value="AIPM/Hcit_synth_CS"/>
</dbReference>
<name>A0A166DZC0_9EURY</name>
<evidence type="ECO:0000259" key="4">
    <source>
        <dbReference type="PROSITE" id="PS50991"/>
    </source>
</evidence>
<dbReference type="CDD" id="cd07940">
    <property type="entry name" value="DRE_TIM_IPMS"/>
    <property type="match status" value="1"/>
</dbReference>
<keyword evidence="2 3" id="KW-0808">Transferase</keyword>
<evidence type="ECO:0000256" key="3">
    <source>
        <dbReference type="RuleBase" id="RU003523"/>
    </source>
</evidence>
<dbReference type="PROSITE" id="PS00815">
    <property type="entry name" value="AIPM_HOMOCIT_SYNTH_1"/>
    <property type="match status" value="1"/>
</dbReference>
<dbReference type="NCBIfam" id="TIGR02090">
    <property type="entry name" value="LEU1_arch"/>
    <property type="match status" value="1"/>
</dbReference>
<dbReference type="FunFam" id="1.10.238.260:FF:000001">
    <property type="entry name" value="2-isopropylmalate synthase"/>
    <property type="match status" value="1"/>
</dbReference>
<protein>
    <submittedName>
        <fullName evidence="5">2-isopropylmalate synthase</fullName>
        <ecNumber evidence="5">2.3.3.13</ecNumber>
    </submittedName>
</protein>
<dbReference type="PROSITE" id="PS00816">
    <property type="entry name" value="AIPM_HOMOCIT_SYNTH_2"/>
    <property type="match status" value="1"/>
</dbReference>
<dbReference type="AlphaFoldDB" id="A0A166DZC0"/>
<dbReference type="OrthoDB" id="6555at2157"/>
<dbReference type="FunFam" id="3.20.20.70:FF:000010">
    <property type="entry name" value="2-isopropylmalate synthase"/>
    <property type="match status" value="1"/>
</dbReference>
<dbReference type="EMBL" id="LWMW01000099">
    <property type="protein sequence ID" value="KZX16111.1"/>
    <property type="molecule type" value="Genomic_DNA"/>
</dbReference>
<dbReference type="EC" id="2.3.3.13" evidence="5"/>
<proteinExistence type="inferred from homology"/>
<dbReference type="PATRIC" id="fig|47311.3.peg.1196"/>
<dbReference type="SUPFAM" id="SSF51569">
    <property type="entry name" value="Aldolase"/>
    <property type="match status" value="1"/>
</dbReference>
<dbReference type="Gene3D" id="3.20.20.70">
    <property type="entry name" value="Aldolase class I"/>
    <property type="match status" value="1"/>
</dbReference>
<reference evidence="5 6" key="1">
    <citation type="submission" date="2016-04" db="EMBL/GenBank/DDBJ databases">
        <title>Genome sequence of Methanobrevibacter cuticularis DSM 11139.</title>
        <authorList>
            <person name="Poehlein A."/>
            <person name="Seedorf H."/>
            <person name="Daniel R."/>
        </authorList>
    </citation>
    <scope>NUCLEOTIDE SEQUENCE [LARGE SCALE GENOMIC DNA]</scope>
    <source>
        <strain evidence="5 6">DSM 11139</strain>
    </source>
</reference>
<evidence type="ECO:0000313" key="6">
    <source>
        <dbReference type="Proteomes" id="UP000077275"/>
    </source>
</evidence>
<dbReference type="RefSeq" id="WP_067259682.1">
    <property type="nucleotide sequence ID" value="NZ_LWMW01000099.1"/>
</dbReference>
<dbReference type="Pfam" id="PF00682">
    <property type="entry name" value="HMGL-like"/>
    <property type="match status" value="1"/>
</dbReference>
<dbReference type="PANTHER" id="PTHR42880:SF2">
    <property type="entry name" value="(R)-CITRAMALATE SYNTHASE CIMA"/>
    <property type="match status" value="1"/>
</dbReference>